<organism evidence="1 2">
    <name type="scientific">Candidatus Magnetoglobus multicellularis str. Araruama</name>
    <dbReference type="NCBI Taxonomy" id="890399"/>
    <lineage>
        <taxon>Bacteria</taxon>
        <taxon>Pseudomonadati</taxon>
        <taxon>Thermodesulfobacteriota</taxon>
        <taxon>Desulfobacteria</taxon>
        <taxon>Desulfobacterales</taxon>
        <taxon>Desulfobacteraceae</taxon>
        <taxon>Candidatus Magnetoglobus</taxon>
    </lineage>
</organism>
<dbReference type="AlphaFoldDB" id="A0A1V1NVG3"/>
<reference evidence="2" key="1">
    <citation type="submission" date="2012-11" db="EMBL/GenBank/DDBJ databases">
        <authorList>
            <person name="Lucero-Rivera Y.E."/>
            <person name="Tovar-Ramirez D."/>
        </authorList>
    </citation>
    <scope>NUCLEOTIDE SEQUENCE [LARGE SCALE GENOMIC DNA]</scope>
    <source>
        <strain evidence="2">Araruama</strain>
    </source>
</reference>
<proteinExistence type="predicted"/>
<comment type="caution">
    <text evidence="1">The sequence shown here is derived from an EMBL/GenBank/DDBJ whole genome shotgun (WGS) entry which is preliminary data.</text>
</comment>
<dbReference type="EMBL" id="ATBP01001883">
    <property type="protein sequence ID" value="ETR66587.1"/>
    <property type="molecule type" value="Genomic_DNA"/>
</dbReference>
<dbReference type="Proteomes" id="UP000189670">
    <property type="component" value="Unassembled WGS sequence"/>
</dbReference>
<protein>
    <submittedName>
        <fullName evidence="1">Uncharacterized protein</fullName>
    </submittedName>
</protein>
<sequence length="90" mass="10796">MALNKNNQDKNEKIYDLIQINEDEDDDLDGLELDLEEDLEIDEDEDKDKDKEEDVLEIELIYDLQKQINHLQKNYHQNQSLNYCLKITIN</sequence>
<gene>
    <name evidence="1" type="ORF">OMM_12610</name>
</gene>
<evidence type="ECO:0000313" key="1">
    <source>
        <dbReference type="EMBL" id="ETR66587.1"/>
    </source>
</evidence>
<evidence type="ECO:0000313" key="2">
    <source>
        <dbReference type="Proteomes" id="UP000189670"/>
    </source>
</evidence>
<name>A0A1V1NVG3_9BACT</name>
<accession>A0A1V1NVG3</accession>